<evidence type="ECO:0000256" key="6">
    <source>
        <dbReference type="ARBA" id="ARBA00022777"/>
    </source>
</evidence>
<evidence type="ECO:0000256" key="5">
    <source>
        <dbReference type="ARBA" id="ARBA00022741"/>
    </source>
</evidence>
<dbReference type="SUPFAM" id="SSF55781">
    <property type="entry name" value="GAF domain-like"/>
    <property type="match status" value="1"/>
</dbReference>
<dbReference type="SUPFAM" id="SSF55874">
    <property type="entry name" value="ATPase domain of HSP90 chaperone/DNA topoisomerase II/histidine kinase"/>
    <property type="match status" value="1"/>
</dbReference>
<feature type="domain" description="Response regulatory" evidence="11">
    <location>
        <begin position="3"/>
        <end position="118"/>
    </location>
</feature>
<dbReference type="SMART" id="SM00387">
    <property type="entry name" value="HATPase_c"/>
    <property type="match status" value="1"/>
</dbReference>
<dbReference type="InterPro" id="IPR003594">
    <property type="entry name" value="HATPase_dom"/>
</dbReference>
<dbReference type="InterPro" id="IPR001610">
    <property type="entry name" value="PAC"/>
</dbReference>
<evidence type="ECO:0000259" key="12">
    <source>
        <dbReference type="PROSITE" id="PS50112"/>
    </source>
</evidence>
<name>A0A8E7EID3_9EURY</name>
<dbReference type="AlphaFoldDB" id="A0A8E7EID3"/>
<dbReference type="InterPro" id="IPR011006">
    <property type="entry name" value="CheY-like_superfamily"/>
</dbReference>
<dbReference type="NCBIfam" id="TIGR00229">
    <property type="entry name" value="sensory_box"/>
    <property type="match status" value="1"/>
</dbReference>
<dbReference type="KEGG" id="mrtj:KHC33_05820"/>
<dbReference type="GO" id="GO:0005524">
    <property type="term" value="F:ATP binding"/>
    <property type="evidence" value="ECO:0007669"/>
    <property type="project" value="UniProtKB-KW"/>
</dbReference>
<feature type="domain" description="PAS" evidence="12">
    <location>
        <begin position="292"/>
        <end position="367"/>
    </location>
</feature>
<dbReference type="InterPro" id="IPR001789">
    <property type="entry name" value="Sig_transdc_resp-reg_receiver"/>
</dbReference>
<keyword evidence="7" id="KW-0067">ATP-binding</keyword>
<dbReference type="Proteomes" id="UP000680656">
    <property type="component" value="Chromosome"/>
</dbReference>
<evidence type="ECO:0000259" key="10">
    <source>
        <dbReference type="PROSITE" id="PS50109"/>
    </source>
</evidence>
<dbReference type="EMBL" id="CP075546">
    <property type="protein sequence ID" value="QVV90012.1"/>
    <property type="molecule type" value="Genomic_DNA"/>
</dbReference>
<dbReference type="InterPro" id="IPR035965">
    <property type="entry name" value="PAS-like_dom_sf"/>
</dbReference>
<dbReference type="Pfam" id="PF02518">
    <property type="entry name" value="HATPase_c"/>
    <property type="match status" value="1"/>
</dbReference>
<evidence type="ECO:0000313" key="15">
    <source>
        <dbReference type="Proteomes" id="UP000680656"/>
    </source>
</evidence>
<reference evidence="14 15" key="1">
    <citation type="submission" date="2021-05" db="EMBL/GenBank/DDBJ databases">
        <title>A novel Methanospirillum isolate from a pyrite-forming mixed culture.</title>
        <authorList>
            <person name="Bunk B."/>
            <person name="Sproer C."/>
            <person name="Spring S."/>
            <person name="Pester M."/>
        </authorList>
    </citation>
    <scope>NUCLEOTIDE SEQUENCE [LARGE SCALE GENOMIC DNA]</scope>
    <source>
        <strain evidence="14 15">J.3.6.1-F.2.7.3</strain>
    </source>
</reference>
<protein>
    <recommendedName>
        <fullName evidence="2">histidine kinase</fullName>
        <ecNumber evidence="2">2.7.13.3</ecNumber>
    </recommendedName>
</protein>
<dbReference type="PROSITE" id="PS50110">
    <property type="entry name" value="RESPONSE_REGULATORY"/>
    <property type="match status" value="1"/>
</dbReference>
<dbReference type="Pfam" id="PF07568">
    <property type="entry name" value="HisKA_2"/>
    <property type="match status" value="1"/>
</dbReference>
<dbReference type="InterPro" id="IPR000014">
    <property type="entry name" value="PAS"/>
</dbReference>
<dbReference type="Gene3D" id="3.40.50.2300">
    <property type="match status" value="1"/>
</dbReference>
<keyword evidence="4" id="KW-0808">Transferase</keyword>
<evidence type="ECO:0000259" key="11">
    <source>
        <dbReference type="PROSITE" id="PS50110"/>
    </source>
</evidence>
<dbReference type="InterPro" id="IPR000700">
    <property type="entry name" value="PAS-assoc_C"/>
</dbReference>
<comment type="catalytic activity">
    <reaction evidence="1">
        <text>ATP + protein L-histidine = ADP + protein N-phospho-L-histidine.</text>
        <dbReference type="EC" id="2.7.13.3"/>
    </reaction>
</comment>
<dbReference type="CDD" id="cd00156">
    <property type="entry name" value="REC"/>
    <property type="match status" value="1"/>
</dbReference>
<keyword evidence="3 9" id="KW-0597">Phosphoprotein</keyword>
<feature type="domain" description="PAC" evidence="13">
    <location>
        <begin position="370"/>
        <end position="422"/>
    </location>
</feature>
<keyword evidence="8" id="KW-0843">Virulence</keyword>
<dbReference type="RefSeq" id="WP_214420790.1">
    <property type="nucleotide sequence ID" value="NZ_CP075546.1"/>
</dbReference>
<dbReference type="InterPro" id="IPR013655">
    <property type="entry name" value="PAS_fold_3"/>
</dbReference>
<dbReference type="InterPro" id="IPR011495">
    <property type="entry name" value="Sig_transdc_His_kin_sub2_dim/P"/>
</dbReference>
<evidence type="ECO:0000256" key="3">
    <source>
        <dbReference type="ARBA" id="ARBA00022553"/>
    </source>
</evidence>
<dbReference type="SMART" id="SM00086">
    <property type="entry name" value="PAC"/>
    <property type="match status" value="1"/>
</dbReference>
<dbReference type="CDD" id="cd00130">
    <property type="entry name" value="PAS"/>
    <property type="match status" value="1"/>
</dbReference>
<evidence type="ECO:0000256" key="4">
    <source>
        <dbReference type="ARBA" id="ARBA00022679"/>
    </source>
</evidence>
<evidence type="ECO:0000256" key="2">
    <source>
        <dbReference type="ARBA" id="ARBA00012438"/>
    </source>
</evidence>
<feature type="modified residue" description="4-aspartylphosphate" evidence="9">
    <location>
        <position position="53"/>
    </location>
</feature>
<organism evidence="14 15">
    <name type="scientific">Methanospirillum purgamenti</name>
    <dbReference type="NCBI Taxonomy" id="2834276"/>
    <lineage>
        <taxon>Archaea</taxon>
        <taxon>Methanobacteriati</taxon>
        <taxon>Methanobacteriota</taxon>
        <taxon>Stenosarchaea group</taxon>
        <taxon>Methanomicrobia</taxon>
        <taxon>Methanomicrobiales</taxon>
        <taxon>Methanospirillaceae</taxon>
        <taxon>Methanospirillum</taxon>
    </lineage>
</organism>
<dbReference type="PANTHER" id="PTHR41523">
    <property type="entry name" value="TWO-COMPONENT SYSTEM SENSOR PROTEIN"/>
    <property type="match status" value="1"/>
</dbReference>
<accession>A0A8E7EID3</accession>
<dbReference type="Gene3D" id="3.30.565.10">
    <property type="entry name" value="Histidine kinase-like ATPase, C-terminal domain"/>
    <property type="match status" value="1"/>
</dbReference>
<dbReference type="SMART" id="SM00448">
    <property type="entry name" value="REC"/>
    <property type="match status" value="1"/>
</dbReference>
<evidence type="ECO:0000256" key="1">
    <source>
        <dbReference type="ARBA" id="ARBA00000085"/>
    </source>
</evidence>
<feature type="domain" description="Histidine kinase" evidence="10">
    <location>
        <begin position="564"/>
        <end position="758"/>
    </location>
</feature>
<dbReference type="Gene3D" id="3.30.450.20">
    <property type="entry name" value="PAS domain"/>
    <property type="match status" value="2"/>
</dbReference>
<dbReference type="GeneID" id="65096682"/>
<evidence type="ECO:0000256" key="9">
    <source>
        <dbReference type="PROSITE-ProRule" id="PRU00169"/>
    </source>
</evidence>
<gene>
    <name evidence="14" type="ORF">KHC33_05820</name>
</gene>
<keyword evidence="6" id="KW-0418">Kinase</keyword>
<dbReference type="GO" id="GO:0004673">
    <property type="term" value="F:protein histidine kinase activity"/>
    <property type="evidence" value="ECO:0007669"/>
    <property type="project" value="UniProtKB-EC"/>
</dbReference>
<dbReference type="InterPro" id="IPR029016">
    <property type="entry name" value="GAF-like_dom_sf"/>
</dbReference>
<evidence type="ECO:0000259" key="13">
    <source>
        <dbReference type="PROSITE" id="PS50113"/>
    </source>
</evidence>
<dbReference type="Pfam" id="PF08447">
    <property type="entry name" value="PAS_3"/>
    <property type="match status" value="1"/>
</dbReference>
<dbReference type="SUPFAM" id="SSF52172">
    <property type="entry name" value="CheY-like"/>
    <property type="match status" value="1"/>
</dbReference>
<dbReference type="InterPro" id="IPR036890">
    <property type="entry name" value="HATPase_C_sf"/>
</dbReference>
<dbReference type="InterPro" id="IPR005467">
    <property type="entry name" value="His_kinase_dom"/>
</dbReference>
<dbReference type="EC" id="2.7.13.3" evidence="2"/>
<dbReference type="PROSITE" id="PS50112">
    <property type="entry name" value="PAS"/>
    <property type="match status" value="1"/>
</dbReference>
<dbReference type="PANTHER" id="PTHR41523:SF8">
    <property type="entry name" value="ETHYLENE RESPONSE SENSOR PROTEIN"/>
    <property type="match status" value="1"/>
</dbReference>
<dbReference type="PROSITE" id="PS50109">
    <property type="entry name" value="HIS_KIN"/>
    <property type="match status" value="1"/>
</dbReference>
<dbReference type="Pfam" id="PF00072">
    <property type="entry name" value="Response_reg"/>
    <property type="match status" value="1"/>
</dbReference>
<evidence type="ECO:0000256" key="7">
    <source>
        <dbReference type="ARBA" id="ARBA00022840"/>
    </source>
</evidence>
<dbReference type="Gene3D" id="3.30.450.40">
    <property type="match status" value="1"/>
</dbReference>
<sequence length="772" mass="87888">MIRILLVDDEPELLELEQRILEQKFGFATITASSGNEALEVFENQTIDAIISDYSMPGMDGIALLRKIREIHSTIPFILFTIREREEIAIEAINNGANFYMQKEKLPQVVFAELAHAITKSVELFRAEKNLKIQRDLALANANAKTLEETLLICTRAILDVSGMDGVGIYLFYEGDLSLATASGNVPGYHTQPVQQQVIPLLQAILKHAKTQFREQPEIMQTTPVLGEIENIQTDICASMHHHGKKIGAVHIFSYHKHDVFEVSLQRFVTDIIVQVGGYISDRLAEEALKNSENRMKALIRNLPGMVYHGHIDEERTMDFVSEAVYLLTGFHPNEITHNAVRSWGSLIYPHDRSHIPEVITRAIEKNVMFRLTYRILTRENKFKWVLEQGTGIYDSDGTLTGIEGIVMDITRQKILDDQVKMYHTRLKTLFMLMAAGCIIFKSEGTVENTVIIDINRAAEEIEQRTKIDLIGTDFQSLFHAADQELHDALSDILIDKKARTIQKCAIQYPNGLRYFDIFLSSAPVGTERTDVEIFLIYNDVTNRVITEKQIITSLHEKELLLKEVHHRVKNNLQIISGILKLQSMRIQDPRAQEIIQECRNQVYSMASIHELLYNSRDIGRVRVEDYISKLVDHFKQEYEGISARLKLIVRVDPAIVLDIERCIPCGLILNELIMNAVKYAFEPDQDGEIKISFTQDIQSYRMQVADNGRGLPKDFDVRKSQSLGMELTSQLTHQLRGKLNISCDKGTTFTVTFPKKDGGSEKNESTTNTDR</sequence>
<evidence type="ECO:0000256" key="8">
    <source>
        <dbReference type="ARBA" id="ARBA00023026"/>
    </source>
</evidence>
<keyword evidence="5" id="KW-0547">Nucleotide-binding</keyword>
<proteinExistence type="predicted"/>
<dbReference type="SUPFAM" id="SSF55785">
    <property type="entry name" value="PYP-like sensor domain (PAS domain)"/>
    <property type="match status" value="2"/>
</dbReference>
<evidence type="ECO:0000313" key="14">
    <source>
        <dbReference type="EMBL" id="QVV90012.1"/>
    </source>
</evidence>
<dbReference type="Pfam" id="PF13426">
    <property type="entry name" value="PAS_9"/>
    <property type="match status" value="1"/>
</dbReference>
<dbReference type="GO" id="GO:0000160">
    <property type="term" value="P:phosphorelay signal transduction system"/>
    <property type="evidence" value="ECO:0007669"/>
    <property type="project" value="InterPro"/>
</dbReference>
<keyword evidence="15" id="KW-1185">Reference proteome</keyword>
<dbReference type="PROSITE" id="PS50113">
    <property type="entry name" value="PAC"/>
    <property type="match status" value="1"/>
</dbReference>